<comment type="caution">
    <text evidence="9">The sequence shown here is derived from an EMBL/GenBank/DDBJ whole genome shotgun (WGS) entry which is preliminary data.</text>
</comment>
<dbReference type="Proteomes" id="UP000291343">
    <property type="component" value="Unassembled WGS sequence"/>
</dbReference>
<dbReference type="SUPFAM" id="SSF103473">
    <property type="entry name" value="MFS general substrate transporter"/>
    <property type="match status" value="1"/>
</dbReference>
<keyword evidence="3" id="KW-0813">Transport</keyword>
<feature type="transmembrane region" description="Helical" evidence="8">
    <location>
        <begin position="110"/>
        <end position="133"/>
    </location>
</feature>
<dbReference type="FunCoup" id="A0A482X0K5">
    <property type="interactions" value="227"/>
</dbReference>
<evidence type="ECO:0000256" key="5">
    <source>
        <dbReference type="ARBA" id="ARBA00022989"/>
    </source>
</evidence>
<keyword evidence="5 8" id="KW-1133">Transmembrane helix</keyword>
<reference evidence="9 10" key="1">
    <citation type="journal article" date="2017" name="Gigascience">
        <title>Genome sequence of the small brown planthopper, Laodelphax striatellus.</title>
        <authorList>
            <person name="Zhu J."/>
            <person name="Jiang F."/>
            <person name="Wang X."/>
            <person name="Yang P."/>
            <person name="Bao Y."/>
            <person name="Zhao W."/>
            <person name="Wang W."/>
            <person name="Lu H."/>
            <person name="Wang Q."/>
            <person name="Cui N."/>
            <person name="Li J."/>
            <person name="Chen X."/>
            <person name="Luo L."/>
            <person name="Yu J."/>
            <person name="Kang L."/>
            <person name="Cui F."/>
        </authorList>
    </citation>
    <scope>NUCLEOTIDE SEQUENCE [LARGE SCALE GENOMIC DNA]</scope>
    <source>
        <strain evidence="9">Lst14</strain>
    </source>
</reference>
<protein>
    <recommendedName>
        <fullName evidence="11">Equilibrative nucleoside transporter 3</fullName>
    </recommendedName>
</protein>
<feature type="transmembrane region" description="Helical" evidence="8">
    <location>
        <begin position="410"/>
        <end position="433"/>
    </location>
</feature>
<feature type="transmembrane region" description="Helical" evidence="8">
    <location>
        <begin position="140"/>
        <end position="160"/>
    </location>
</feature>
<feature type="transmembrane region" description="Helical" evidence="8">
    <location>
        <begin position="172"/>
        <end position="197"/>
    </location>
</feature>
<name>A0A482X0K5_LAOST</name>
<proteinExistence type="inferred from homology"/>
<keyword evidence="6 8" id="KW-0472">Membrane</keyword>
<dbReference type="InterPro" id="IPR002259">
    <property type="entry name" value="Eqnu_transpt"/>
</dbReference>
<accession>A0A482X0K5</accession>
<evidence type="ECO:0008006" key="11">
    <source>
        <dbReference type="Google" id="ProtNLM"/>
    </source>
</evidence>
<feature type="transmembrane region" description="Helical" evidence="8">
    <location>
        <begin position="305"/>
        <end position="323"/>
    </location>
</feature>
<feature type="transmembrane region" description="Helical" evidence="8">
    <location>
        <begin position="445"/>
        <end position="469"/>
    </location>
</feature>
<dbReference type="GO" id="GO:0005337">
    <property type="term" value="F:nucleoside transmembrane transporter activity"/>
    <property type="evidence" value="ECO:0007669"/>
    <property type="project" value="InterPro"/>
</dbReference>
<evidence type="ECO:0000256" key="3">
    <source>
        <dbReference type="ARBA" id="ARBA00022448"/>
    </source>
</evidence>
<feature type="transmembrane region" description="Helical" evidence="8">
    <location>
        <begin position="60"/>
        <end position="80"/>
    </location>
</feature>
<dbReference type="EMBL" id="QKKF02019844">
    <property type="protein sequence ID" value="RZF39339.1"/>
    <property type="molecule type" value="Genomic_DNA"/>
</dbReference>
<evidence type="ECO:0000313" key="9">
    <source>
        <dbReference type="EMBL" id="RZF39339.1"/>
    </source>
</evidence>
<evidence type="ECO:0000256" key="1">
    <source>
        <dbReference type="ARBA" id="ARBA00004141"/>
    </source>
</evidence>
<evidence type="ECO:0000256" key="2">
    <source>
        <dbReference type="ARBA" id="ARBA00007965"/>
    </source>
</evidence>
<dbReference type="PRINTS" id="PR01130">
    <property type="entry name" value="DERENTRNSPRT"/>
</dbReference>
<evidence type="ECO:0000256" key="8">
    <source>
        <dbReference type="SAM" id="Phobius"/>
    </source>
</evidence>
<evidence type="ECO:0000313" key="10">
    <source>
        <dbReference type="Proteomes" id="UP000291343"/>
    </source>
</evidence>
<dbReference type="InterPro" id="IPR036259">
    <property type="entry name" value="MFS_trans_sf"/>
</dbReference>
<gene>
    <name evidence="9" type="ORF">LSTR_LSTR000860</name>
</gene>
<feature type="compositionally biased region" description="Polar residues" evidence="7">
    <location>
        <begin position="1"/>
        <end position="15"/>
    </location>
</feature>
<keyword evidence="4 8" id="KW-0812">Transmembrane</keyword>
<dbReference type="PANTHER" id="PTHR10332">
    <property type="entry name" value="EQUILIBRATIVE NUCLEOSIDE TRANSPORTER"/>
    <property type="match status" value="1"/>
</dbReference>
<dbReference type="PANTHER" id="PTHR10332:SF88">
    <property type="entry name" value="EQUILIBRATIVE NUCLEOSIDE TRANSPORTER 1, ISOFORM A"/>
    <property type="match status" value="1"/>
</dbReference>
<feature type="region of interest" description="Disordered" evidence="7">
    <location>
        <begin position="1"/>
        <end position="35"/>
    </location>
</feature>
<organism evidence="9 10">
    <name type="scientific">Laodelphax striatellus</name>
    <name type="common">Small brown planthopper</name>
    <name type="synonym">Delphax striatella</name>
    <dbReference type="NCBI Taxonomy" id="195883"/>
    <lineage>
        <taxon>Eukaryota</taxon>
        <taxon>Metazoa</taxon>
        <taxon>Ecdysozoa</taxon>
        <taxon>Arthropoda</taxon>
        <taxon>Hexapoda</taxon>
        <taxon>Insecta</taxon>
        <taxon>Pterygota</taxon>
        <taxon>Neoptera</taxon>
        <taxon>Paraneoptera</taxon>
        <taxon>Hemiptera</taxon>
        <taxon>Auchenorrhyncha</taxon>
        <taxon>Fulgoroidea</taxon>
        <taxon>Delphacidae</taxon>
        <taxon>Criomorphinae</taxon>
        <taxon>Laodelphax</taxon>
    </lineage>
</organism>
<keyword evidence="10" id="KW-1185">Reference proteome</keyword>
<evidence type="ECO:0000256" key="7">
    <source>
        <dbReference type="SAM" id="MobiDB-lite"/>
    </source>
</evidence>
<feature type="transmembrane region" description="Helical" evidence="8">
    <location>
        <begin position="237"/>
        <end position="258"/>
    </location>
</feature>
<dbReference type="PIRSF" id="PIRSF016379">
    <property type="entry name" value="ENT"/>
    <property type="match status" value="1"/>
</dbReference>
<feature type="transmembrane region" description="Helical" evidence="8">
    <location>
        <begin position="343"/>
        <end position="363"/>
    </location>
</feature>
<dbReference type="AlphaFoldDB" id="A0A482X0K5"/>
<evidence type="ECO:0000256" key="6">
    <source>
        <dbReference type="ARBA" id="ARBA00023136"/>
    </source>
</evidence>
<comment type="similarity">
    <text evidence="2">Belongs to the SLC29A/ENT transporter (TC 2.A.57) family.</text>
</comment>
<feature type="transmembrane region" description="Helical" evidence="8">
    <location>
        <begin position="375"/>
        <end position="398"/>
    </location>
</feature>
<dbReference type="Pfam" id="PF01733">
    <property type="entry name" value="Nucleoside_tran"/>
    <property type="match status" value="1"/>
</dbReference>
<dbReference type="GO" id="GO:0005886">
    <property type="term" value="C:plasma membrane"/>
    <property type="evidence" value="ECO:0007669"/>
    <property type="project" value="TreeGrafter"/>
</dbReference>
<comment type="subcellular location">
    <subcellularLocation>
        <location evidence="1">Membrane</location>
        <topology evidence="1">Multi-pass membrane protein</topology>
    </subcellularLocation>
</comment>
<evidence type="ECO:0000256" key="4">
    <source>
        <dbReference type="ARBA" id="ARBA00022692"/>
    </source>
</evidence>
<feature type="transmembrane region" description="Helical" evidence="8">
    <location>
        <begin position="209"/>
        <end position="231"/>
    </location>
</feature>
<dbReference type="OrthoDB" id="46396at2759"/>
<sequence>MDTSINSRPLLQSSETDSDFDIDSQKEIGPPVDASNDVTVVSKDARSSFKSREPIDRFNASYFVFYLLGTTALLPWFFFITAEEYWMFKFRDLSNNSTSASNRSELQACFISYVSIASTVPSTIALLIIPFVMHKISLNIRMVVTLGFMLIFFIMTTVLVMVDTDNWQNEFFIFTLVSVVLLNIASSIFQCGVFGVVGKFPPQYITATVSGQALGGMLAALAEIGSLWLGASPTSSAFVYFLTADVFILISLLSFIFLSKSKFYSYYVMNTTSASENYQYEQLPRSIEDSPIVRHISYSDILKKIWIYGLSVWLCFTITLSIYPSVTGLVSSTRGHSRWTDIYFVPVICYLLFSVNDYVGRLLAGYLRWPKEKPWLVFFLSTLRLVFIPFFMLCNAQPRHHLRVMVHSDYIFIIMTCIFGLTNGYFVNITMLSTPKIVDVHEIEVASSMMAAFLGVGLAFGSTLGLILIELL</sequence>
<dbReference type="SMR" id="A0A482X0K5"/>
<dbReference type="InParanoid" id="A0A482X0K5"/>